<dbReference type="PROSITE" id="PS51898">
    <property type="entry name" value="TYR_RECOMBINASE"/>
    <property type="match status" value="1"/>
</dbReference>
<feature type="active site" evidence="9">
    <location>
        <position position="274"/>
    </location>
</feature>
<accession>A0A0R2NN91</accession>
<proteinExistence type="inferred from homology"/>
<evidence type="ECO:0000256" key="6">
    <source>
        <dbReference type="ARBA" id="ARBA00023125"/>
    </source>
</evidence>
<keyword evidence="8 9" id="KW-0131">Cell cycle</keyword>
<feature type="active site" description="O-(3'-phospho-DNA)-tyrosine intermediate" evidence="9">
    <location>
        <position position="283"/>
    </location>
</feature>
<evidence type="ECO:0000259" key="10">
    <source>
        <dbReference type="PROSITE" id="PS51898"/>
    </source>
</evidence>
<dbReference type="Pfam" id="PF02899">
    <property type="entry name" value="Phage_int_SAM_1"/>
    <property type="match status" value="1"/>
</dbReference>
<dbReference type="AlphaFoldDB" id="A0A0R2NN91"/>
<dbReference type="InterPro" id="IPR002104">
    <property type="entry name" value="Integrase_catalytic"/>
</dbReference>
<dbReference type="InterPro" id="IPR023009">
    <property type="entry name" value="Tyrosine_recombinase_XerC/XerD"/>
</dbReference>
<dbReference type="EMBL" id="JQCQ01000001">
    <property type="protein sequence ID" value="KRO26306.1"/>
    <property type="molecule type" value="Genomic_DNA"/>
</dbReference>
<feature type="active site" evidence="9">
    <location>
        <position position="151"/>
    </location>
</feature>
<keyword evidence="5 9" id="KW-0229">DNA integration</keyword>
<dbReference type="GO" id="GO:0005737">
    <property type="term" value="C:cytoplasm"/>
    <property type="evidence" value="ECO:0007669"/>
    <property type="project" value="UniProtKB-SubCell"/>
</dbReference>
<evidence type="ECO:0000256" key="9">
    <source>
        <dbReference type="HAMAP-Rule" id="MF_01808"/>
    </source>
</evidence>
<dbReference type="GO" id="GO:0051301">
    <property type="term" value="P:cell division"/>
    <property type="evidence" value="ECO:0007669"/>
    <property type="project" value="UniProtKB-KW"/>
</dbReference>
<dbReference type="GO" id="GO:0006313">
    <property type="term" value="P:DNA transposition"/>
    <property type="evidence" value="ECO:0007669"/>
    <property type="project" value="UniProtKB-UniRule"/>
</dbReference>
<dbReference type="OrthoDB" id="9801717at2"/>
<dbReference type="PATRIC" id="fig|480391.4.peg.93"/>
<gene>
    <name evidence="9" type="primary">xerC</name>
    <name evidence="12" type="ORF">IV88_GL000091</name>
</gene>
<dbReference type="GO" id="GO:0009037">
    <property type="term" value="F:tyrosine-based site-specific recombinase activity"/>
    <property type="evidence" value="ECO:0007669"/>
    <property type="project" value="UniProtKB-UniRule"/>
</dbReference>
<evidence type="ECO:0000256" key="8">
    <source>
        <dbReference type="ARBA" id="ARBA00023306"/>
    </source>
</evidence>
<evidence type="ECO:0000256" key="3">
    <source>
        <dbReference type="ARBA" id="ARBA00022618"/>
    </source>
</evidence>
<dbReference type="RefSeq" id="WP_057797603.1">
    <property type="nucleotide sequence ID" value="NZ_BJZZ01000001.1"/>
</dbReference>
<keyword evidence="3 9" id="KW-0132">Cell division</keyword>
<evidence type="ECO:0000256" key="5">
    <source>
        <dbReference type="ARBA" id="ARBA00022908"/>
    </source>
</evidence>
<dbReference type="PROSITE" id="PS51900">
    <property type="entry name" value="CB"/>
    <property type="match status" value="1"/>
</dbReference>
<dbReference type="Pfam" id="PF00589">
    <property type="entry name" value="Phage_integrase"/>
    <property type="match status" value="1"/>
</dbReference>
<feature type="active site" evidence="9">
    <location>
        <position position="251"/>
    </location>
</feature>
<keyword evidence="2 9" id="KW-0963">Cytoplasm</keyword>
<evidence type="ECO:0000256" key="4">
    <source>
        <dbReference type="ARBA" id="ARBA00022829"/>
    </source>
</evidence>
<comment type="similarity">
    <text evidence="9">Belongs to the 'phage' integrase family. XerC subfamily.</text>
</comment>
<evidence type="ECO:0000313" key="12">
    <source>
        <dbReference type="EMBL" id="KRO26306.1"/>
    </source>
</evidence>
<evidence type="ECO:0000256" key="7">
    <source>
        <dbReference type="ARBA" id="ARBA00023172"/>
    </source>
</evidence>
<dbReference type="GO" id="GO:0007059">
    <property type="term" value="P:chromosome segregation"/>
    <property type="evidence" value="ECO:0007669"/>
    <property type="project" value="UniProtKB-UniRule"/>
</dbReference>
<dbReference type="HAMAP" id="MF_01808">
    <property type="entry name" value="Recomb_XerC_XerD"/>
    <property type="match status" value="1"/>
</dbReference>
<dbReference type="Gene3D" id="1.10.443.10">
    <property type="entry name" value="Intergrase catalytic core"/>
    <property type="match status" value="1"/>
</dbReference>
<evidence type="ECO:0000259" key="11">
    <source>
        <dbReference type="PROSITE" id="PS51900"/>
    </source>
</evidence>
<dbReference type="GO" id="GO:0003677">
    <property type="term" value="F:DNA binding"/>
    <property type="evidence" value="ECO:0007669"/>
    <property type="project" value="UniProtKB-UniRule"/>
</dbReference>
<evidence type="ECO:0000256" key="1">
    <source>
        <dbReference type="ARBA" id="ARBA00004496"/>
    </source>
</evidence>
<feature type="active site" evidence="9">
    <location>
        <position position="175"/>
    </location>
</feature>
<feature type="domain" description="Core-binding (CB)" evidence="11">
    <location>
        <begin position="1"/>
        <end position="89"/>
    </location>
</feature>
<evidence type="ECO:0000256" key="2">
    <source>
        <dbReference type="ARBA" id="ARBA00022490"/>
    </source>
</evidence>
<dbReference type="InterPro" id="IPR050090">
    <property type="entry name" value="Tyrosine_recombinase_XerCD"/>
</dbReference>
<dbReference type="Gene3D" id="1.10.150.130">
    <property type="match status" value="1"/>
</dbReference>
<comment type="caution">
    <text evidence="12">The sequence shown here is derived from an EMBL/GenBank/DDBJ whole genome shotgun (WGS) entry which is preliminary data.</text>
</comment>
<keyword evidence="13" id="KW-1185">Reference proteome</keyword>
<comment type="subunit">
    <text evidence="9">Forms a cyclic heterotetrameric complex composed of two molecules of XerC and two molecules of XerD.</text>
</comment>
<name>A0A0R2NN91_9LACO</name>
<sequence length="304" mass="35514">MDVDYVSLYEKYLSAERQYSTQTIKAYLSDIKEFETFLTETTTDQKLDLVKVTRFDANVFMSWLFDQHFERTSIARKASSIKNFYTFLVANQIVESNPFELIQIKKHQDHLPHFFYEKEMNVLFKTVYDADGNFKLRNIALLEVLFGTGIRVSECANLKWSDIDFNMKTMLILGKGNKERFVPFGHYASRALEKYRDEERGPLMQHFKKDHNFVFVNRLGDQITSTGIEYVLNQIIKTSSLTGKIYPHMLRHTFATSLLNNGADLRSVQELLGHASLSTTQIYTHVTKENLQANYRKYFPRATD</sequence>
<dbReference type="InterPro" id="IPR004107">
    <property type="entry name" value="Integrase_SAM-like_N"/>
</dbReference>
<dbReference type="InterPro" id="IPR044068">
    <property type="entry name" value="CB"/>
</dbReference>
<evidence type="ECO:0000313" key="13">
    <source>
        <dbReference type="Proteomes" id="UP000051249"/>
    </source>
</evidence>
<comment type="function">
    <text evidence="9">Site-specific tyrosine recombinase, which acts by catalyzing the cutting and rejoining of the recombining DNA molecules. The XerC-XerD complex is essential to convert dimers of the bacterial chromosome into monomers to permit their segregation at cell division. It also contributes to the segregational stability of plasmids.</text>
</comment>
<dbReference type="PANTHER" id="PTHR30349:SF77">
    <property type="entry name" value="TYROSINE RECOMBINASE XERC"/>
    <property type="match status" value="1"/>
</dbReference>
<keyword evidence="7 9" id="KW-0233">DNA recombination</keyword>
<dbReference type="SUPFAM" id="SSF56349">
    <property type="entry name" value="DNA breaking-rejoining enzymes"/>
    <property type="match status" value="1"/>
</dbReference>
<keyword evidence="4 9" id="KW-0159">Chromosome partition</keyword>
<dbReference type="InterPro" id="IPR010998">
    <property type="entry name" value="Integrase_recombinase_N"/>
</dbReference>
<dbReference type="InterPro" id="IPR013762">
    <property type="entry name" value="Integrase-like_cat_sf"/>
</dbReference>
<comment type="subcellular location">
    <subcellularLocation>
        <location evidence="1 9">Cytoplasm</location>
    </subcellularLocation>
</comment>
<feature type="active site" evidence="9">
    <location>
        <position position="248"/>
    </location>
</feature>
<dbReference type="CDD" id="cd00798">
    <property type="entry name" value="INT_XerDC_C"/>
    <property type="match status" value="1"/>
</dbReference>
<feature type="domain" description="Tyr recombinase" evidence="10">
    <location>
        <begin position="110"/>
        <end position="296"/>
    </location>
</feature>
<organism evidence="12 13">
    <name type="scientific">Pediococcus argentinicus</name>
    <dbReference type="NCBI Taxonomy" id="480391"/>
    <lineage>
        <taxon>Bacteria</taxon>
        <taxon>Bacillati</taxon>
        <taxon>Bacillota</taxon>
        <taxon>Bacilli</taxon>
        <taxon>Lactobacillales</taxon>
        <taxon>Lactobacillaceae</taxon>
        <taxon>Pediococcus</taxon>
    </lineage>
</organism>
<dbReference type="Proteomes" id="UP000051249">
    <property type="component" value="Unassembled WGS sequence"/>
</dbReference>
<dbReference type="InterPro" id="IPR011010">
    <property type="entry name" value="DNA_brk_join_enz"/>
</dbReference>
<keyword evidence="6 9" id="KW-0238">DNA-binding</keyword>
<reference evidence="12 13" key="1">
    <citation type="journal article" date="2015" name="Genome Announc.">
        <title>Expanding the biotechnology potential of lactobacilli through comparative genomics of 213 strains and associated genera.</title>
        <authorList>
            <person name="Sun Z."/>
            <person name="Harris H.M."/>
            <person name="McCann A."/>
            <person name="Guo C."/>
            <person name="Argimon S."/>
            <person name="Zhang W."/>
            <person name="Yang X."/>
            <person name="Jeffery I.B."/>
            <person name="Cooney J.C."/>
            <person name="Kagawa T.F."/>
            <person name="Liu W."/>
            <person name="Song Y."/>
            <person name="Salvetti E."/>
            <person name="Wrobel A."/>
            <person name="Rasinkangas P."/>
            <person name="Parkhill J."/>
            <person name="Rea M.C."/>
            <person name="O'Sullivan O."/>
            <person name="Ritari J."/>
            <person name="Douillard F.P."/>
            <person name="Paul Ross R."/>
            <person name="Yang R."/>
            <person name="Briner A.E."/>
            <person name="Felis G.E."/>
            <person name="de Vos W.M."/>
            <person name="Barrangou R."/>
            <person name="Klaenhammer T.R."/>
            <person name="Caufield P.W."/>
            <person name="Cui Y."/>
            <person name="Zhang H."/>
            <person name="O'Toole P.W."/>
        </authorList>
    </citation>
    <scope>NUCLEOTIDE SEQUENCE [LARGE SCALE GENOMIC DNA]</scope>
    <source>
        <strain evidence="12 13">DSM 23026</strain>
    </source>
</reference>
<protein>
    <recommendedName>
        <fullName evidence="9">Tyrosine recombinase XerC</fullName>
    </recommendedName>
</protein>
<dbReference type="PANTHER" id="PTHR30349">
    <property type="entry name" value="PHAGE INTEGRASE-RELATED"/>
    <property type="match status" value="1"/>
</dbReference>